<gene>
    <name evidence="6" type="primary">phnN</name>
    <name evidence="8" type="ORF">BUE93_13830</name>
</gene>
<evidence type="ECO:0000259" key="7">
    <source>
        <dbReference type="SMART" id="SM00072"/>
    </source>
</evidence>
<dbReference type="RefSeq" id="WP_071110920.1">
    <property type="nucleotide sequence ID" value="NZ_CAWMOE010000035.1"/>
</dbReference>
<dbReference type="NCBIfam" id="NF007485">
    <property type="entry name" value="PRK10078.1"/>
    <property type="match status" value="1"/>
</dbReference>
<protein>
    <recommendedName>
        <fullName evidence="6">Ribose 1,5-bisphosphate phosphokinase PhnN</fullName>
        <ecNumber evidence="6">2.7.4.23</ecNumber>
    </recommendedName>
    <alternativeName>
        <fullName evidence="6">Ribose 1,5-bisphosphokinase</fullName>
    </alternativeName>
</protein>
<dbReference type="GO" id="GO:0033863">
    <property type="term" value="F:ribose 1,5-bisphosphate phosphokinase activity"/>
    <property type="evidence" value="ECO:0007669"/>
    <property type="project" value="UniProtKB-UniRule"/>
</dbReference>
<organism evidence="8 9">
    <name type="scientific">Chromobacterium amazonense</name>
    <dbReference type="NCBI Taxonomy" id="1382803"/>
    <lineage>
        <taxon>Bacteria</taxon>
        <taxon>Pseudomonadati</taxon>
        <taxon>Pseudomonadota</taxon>
        <taxon>Betaproteobacteria</taxon>
        <taxon>Neisseriales</taxon>
        <taxon>Chromobacteriaceae</taxon>
        <taxon>Chromobacterium</taxon>
    </lineage>
</organism>
<evidence type="ECO:0000256" key="3">
    <source>
        <dbReference type="ARBA" id="ARBA00022679"/>
    </source>
</evidence>
<dbReference type="Proteomes" id="UP000239469">
    <property type="component" value="Unassembled WGS sequence"/>
</dbReference>
<dbReference type="GO" id="GO:0006015">
    <property type="term" value="P:5-phosphoribose 1-diphosphate biosynthetic process"/>
    <property type="evidence" value="ECO:0007669"/>
    <property type="project" value="UniProtKB-UniRule"/>
</dbReference>
<comment type="catalytic activity">
    <reaction evidence="1 6">
        <text>alpha-D-ribose 1,5-bisphosphate + ATP = 5-phospho-alpha-D-ribose 1-diphosphate + ADP</text>
        <dbReference type="Rhea" id="RHEA:20109"/>
        <dbReference type="ChEBI" id="CHEBI:30616"/>
        <dbReference type="ChEBI" id="CHEBI:58017"/>
        <dbReference type="ChEBI" id="CHEBI:68688"/>
        <dbReference type="ChEBI" id="CHEBI:456216"/>
        <dbReference type="EC" id="2.7.4.23"/>
    </reaction>
</comment>
<dbReference type="Gene3D" id="3.40.50.300">
    <property type="entry name" value="P-loop containing nucleotide triphosphate hydrolases"/>
    <property type="match status" value="1"/>
</dbReference>
<evidence type="ECO:0000313" key="9">
    <source>
        <dbReference type="Proteomes" id="UP000239469"/>
    </source>
</evidence>
<keyword evidence="5 6" id="KW-0067">ATP-binding</keyword>
<dbReference type="HAMAP" id="MF_00836">
    <property type="entry name" value="PhnN"/>
    <property type="match status" value="1"/>
</dbReference>
<evidence type="ECO:0000256" key="6">
    <source>
        <dbReference type="HAMAP-Rule" id="MF_00836"/>
    </source>
</evidence>
<comment type="function">
    <text evidence="6">Catalyzes the phosphorylation of ribose 1,5-bisphosphate to 5-phospho-D-ribosyl alpha-1-diphosphate (PRPP).</text>
</comment>
<keyword evidence="3 6" id="KW-0808">Transferase</keyword>
<evidence type="ECO:0000256" key="1">
    <source>
        <dbReference type="ARBA" id="ARBA00000373"/>
    </source>
</evidence>
<keyword evidence="4 6" id="KW-0547">Nucleotide-binding</keyword>
<dbReference type="InterPro" id="IPR012699">
    <property type="entry name" value="PhnN"/>
</dbReference>
<dbReference type="SUPFAM" id="SSF52540">
    <property type="entry name" value="P-loop containing nucleoside triphosphate hydrolases"/>
    <property type="match status" value="1"/>
</dbReference>
<dbReference type="GO" id="GO:0005524">
    <property type="term" value="F:ATP binding"/>
    <property type="evidence" value="ECO:0007669"/>
    <property type="project" value="UniProtKB-KW"/>
</dbReference>
<evidence type="ECO:0000313" key="8">
    <source>
        <dbReference type="EMBL" id="PRP69769.1"/>
    </source>
</evidence>
<dbReference type="EMBL" id="MTBD01000028">
    <property type="protein sequence ID" value="PRP69769.1"/>
    <property type="molecule type" value="Genomic_DNA"/>
</dbReference>
<dbReference type="SMART" id="SM00072">
    <property type="entry name" value="GuKc"/>
    <property type="match status" value="1"/>
</dbReference>
<comment type="similarity">
    <text evidence="6">Belongs to the ribose 1,5-bisphosphokinase family.</text>
</comment>
<dbReference type="InterPro" id="IPR027417">
    <property type="entry name" value="P-loop_NTPase"/>
</dbReference>
<dbReference type="UniPathway" id="UPA00087">
    <property type="reaction ID" value="UER00175"/>
</dbReference>
<evidence type="ECO:0000256" key="2">
    <source>
        <dbReference type="ARBA" id="ARBA00005069"/>
    </source>
</evidence>
<feature type="domain" description="Guanylate kinase/L-type calcium channel beta subunit" evidence="7">
    <location>
        <begin position="5"/>
        <end position="184"/>
    </location>
</feature>
<comment type="pathway">
    <text evidence="2 6">Metabolic intermediate biosynthesis; 5-phospho-alpha-D-ribose 1-diphosphate biosynthesis; 5-phospho-alpha-D-ribose 1-diphosphate from D-ribose 5-phosphate (route II): step 3/3.</text>
</comment>
<dbReference type="AlphaFoldDB" id="A0A1S1WSE9"/>
<keyword evidence="8" id="KW-0418">Kinase</keyword>
<proteinExistence type="inferred from homology"/>
<dbReference type="NCBIfam" id="TIGR02322">
    <property type="entry name" value="phosphon_PhnN"/>
    <property type="match status" value="1"/>
</dbReference>
<accession>A0A1S1WSE9</accession>
<dbReference type="InterPro" id="IPR008145">
    <property type="entry name" value="GK/Ca_channel_bsu"/>
</dbReference>
<dbReference type="GO" id="GO:0019634">
    <property type="term" value="P:organic phosphonate metabolic process"/>
    <property type="evidence" value="ECO:0007669"/>
    <property type="project" value="UniProtKB-UniRule"/>
</dbReference>
<feature type="binding site" evidence="6">
    <location>
        <begin position="13"/>
        <end position="20"/>
    </location>
    <ligand>
        <name>ATP</name>
        <dbReference type="ChEBI" id="CHEBI:30616"/>
    </ligand>
</feature>
<evidence type="ECO:0000256" key="5">
    <source>
        <dbReference type="ARBA" id="ARBA00022840"/>
    </source>
</evidence>
<dbReference type="EC" id="2.7.4.23" evidence="6"/>
<comment type="caution">
    <text evidence="8">The sequence shown here is derived from an EMBL/GenBank/DDBJ whole genome shotgun (WGS) entry which is preliminary data.</text>
</comment>
<name>A0A1S1WSE9_9NEIS</name>
<dbReference type="OrthoDB" id="341217at2"/>
<sequence length="185" mass="19697">MAIEPGTLWYVIGPSGAGKDSLLSYARQHLPPGAGVMFAHRYITRPADAGGENHVALSAEEFAAREASGCFALCWRRHGLAYGLGVEVAMWLAQGLDVVVNGSRSMLPLAAQRFPTLRPLWITASPEVLAARLAGRGRESAAEIARRLVEAGSFAPPPECEVLWNDGELAEAGARLLALLARQPA</sequence>
<evidence type="ECO:0000256" key="4">
    <source>
        <dbReference type="ARBA" id="ARBA00022741"/>
    </source>
</evidence>
<reference evidence="8 9" key="1">
    <citation type="submission" date="2017-01" db="EMBL/GenBank/DDBJ databases">
        <title>New insights into the genetic diversity of Chromobacterium isolated from tropical freshwater lake.</title>
        <authorList>
            <person name="Santos A.B."/>
            <person name="Nascimento A.M."/>
            <person name="Da Silva P.C."/>
        </authorList>
    </citation>
    <scope>NUCLEOTIDE SEQUENCE [LARGE SCALE GENOMIC DNA]</scope>
    <source>
        <strain evidence="8 9">56AF</strain>
    </source>
</reference>